<comment type="caution">
    <text evidence="4">The sequence shown here is derived from an EMBL/GenBank/DDBJ whole genome shotgun (WGS) entry which is preliminary data.</text>
</comment>
<gene>
    <name evidence="4" type="ORF">G3M58_96975</name>
</gene>
<dbReference type="AlphaFoldDB" id="A0A6G3Y1P7"/>
<protein>
    <submittedName>
        <fullName evidence="4">VCBS repeat-containing protein</fullName>
    </submittedName>
</protein>
<evidence type="ECO:0000256" key="1">
    <source>
        <dbReference type="ARBA" id="ARBA00022729"/>
    </source>
</evidence>
<feature type="non-terminal residue" evidence="4">
    <location>
        <position position="127"/>
    </location>
</feature>
<organism evidence="4">
    <name type="scientific">Streptomyces sp. SID7499</name>
    <dbReference type="NCBI Taxonomy" id="2706086"/>
    <lineage>
        <taxon>Bacteria</taxon>
        <taxon>Bacillati</taxon>
        <taxon>Actinomycetota</taxon>
        <taxon>Actinomycetes</taxon>
        <taxon>Kitasatosporales</taxon>
        <taxon>Streptomycetaceae</taxon>
        <taxon>Streptomyces</taxon>
    </lineage>
</organism>
<evidence type="ECO:0000256" key="2">
    <source>
        <dbReference type="ARBA" id="ARBA00022737"/>
    </source>
</evidence>
<dbReference type="Pfam" id="PF01839">
    <property type="entry name" value="FG-GAP"/>
    <property type="match status" value="1"/>
</dbReference>
<dbReference type="SUPFAM" id="SSF69318">
    <property type="entry name" value="Integrin alpha N-terminal domain"/>
    <property type="match status" value="1"/>
</dbReference>
<keyword evidence="3" id="KW-0325">Glycoprotein</keyword>
<dbReference type="PROSITE" id="PS51470">
    <property type="entry name" value="FG_GAP"/>
    <property type="match status" value="1"/>
</dbReference>
<sequence>GTPEAGDAFGSAVASADLDRDGYADLVVGSRGEKIGAAESAGGVTVLWGGPGGLAGGSTLLTGEEYDGLGRWLAVGDFDGDGTPDVLGAGHLALHALSGPFTRDGVAASATEIPNADDWRNLDVAAG</sequence>
<dbReference type="InterPro" id="IPR013519">
    <property type="entry name" value="Int_alpha_beta-p"/>
</dbReference>
<dbReference type="EMBL" id="JAAGMN010010519">
    <property type="protein sequence ID" value="NEE23742.1"/>
    <property type="molecule type" value="Genomic_DNA"/>
</dbReference>
<name>A0A6G3Y1P7_9ACTN</name>
<reference evidence="4" key="1">
    <citation type="submission" date="2020-01" db="EMBL/GenBank/DDBJ databases">
        <title>Insect and environment-associated Actinomycetes.</title>
        <authorList>
            <person name="Currrie C."/>
            <person name="Chevrette M."/>
            <person name="Carlson C."/>
            <person name="Stubbendieck R."/>
            <person name="Wendt-Pienkowski E."/>
        </authorList>
    </citation>
    <scope>NUCLEOTIDE SEQUENCE</scope>
    <source>
        <strain evidence="4">SID7499</strain>
    </source>
</reference>
<dbReference type="Gene3D" id="2.130.10.130">
    <property type="entry name" value="Integrin alpha, N-terminal"/>
    <property type="match status" value="1"/>
</dbReference>
<dbReference type="SMART" id="SM00191">
    <property type="entry name" value="Int_alpha"/>
    <property type="match status" value="2"/>
</dbReference>
<accession>A0A6G3Y1P7</accession>
<dbReference type="InterPro" id="IPR013517">
    <property type="entry name" value="FG-GAP"/>
</dbReference>
<evidence type="ECO:0000256" key="3">
    <source>
        <dbReference type="ARBA" id="ARBA00023180"/>
    </source>
</evidence>
<keyword evidence="1" id="KW-0732">Signal</keyword>
<feature type="non-terminal residue" evidence="4">
    <location>
        <position position="1"/>
    </location>
</feature>
<keyword evidence="2" id="KW-0677">Repeat</keyword>
<evidence type="ECO:0000313" key="4">
    <source>
        <dbReference type="EMBL" id="NEE23742.1"/>
    </source>
</evidence>
<proteinExistence type="predicted"/>
<dbReference type="InterPro" id="IPR028994">
    <property type="entry name" value="Integrin_alpha_N"/>
</dbReference>